<dbReference type="InterPro" id="IPR009263">
    <property type="entry name" value="SERTA_dom"/>
</dbReference>
<evidence type="ECO:0000313" key="3">
    <source>
        <dbReference type="EMBL" id="KAK7601614.1"/>
    </source>
</evidence>
<gene>
    <name evidence="3" type="ORF">V9T40_009055</name>
</gene>
<dbReference type="InterPro" id="IPR029708">
    <property type="entry name" value="SERTAD4"/>
</dbReference>
<sequence length="398" mass="43207">MLDSLDRGCSLDDDDDMQELYGSRTSYSLPTSRPTMINPKYRQKEERRKVLKLSMNKLKSIDDPESSLRRSVLINNTVKRLQREAKEEKLQKNQIIATSATKCFGLSSDFIVRQEENLKTADMFSSALSSGRTTDQLLDITNLPDSKSPLTTGSTTISVSGTTTSSCLHKYSSDCLECDEAMFQLALTGDRSCSKTCSVSLSSDRKRTIDDALGEDEECDVLSQFYLPPPPTPRLLGPHDPSDDEDEDVNVVDVDTPAGPPAKRKRTDYDADSTFDASGCLTVTAADRLRDNLSMTHFDDWMADENTLLSSGTSSTATSPSASFSASSMSFSSMMSLCSSSSPTTPSGSTSMSMSMSMSTSPATSSQGPAHSPPFSCGHSSMLNEIVVYHNLIASLES</sequence>
<feature type="domain" description="SERTA" evidence="2">
    <location>
        <begin position="43"/>
        <end position="89"/>
    </location>
</feature>
<dbReference type="PROSITE" id="PS51053">
    <property type="entry name" value="SERTA"/>
    <property type="match status" value="1"/>
</dbReference>
<name>A0AAN9TLZ5_9HEMI</name>
<dbReference type="PANTHER" id="PTHR14272:SF4">
    <property type="entry name" value="SERTA DOMAIN-CONTAINING PROTEIN 4"/>
    <property type="match status" value="1"/>
</dbReference>
<dbReference type="AlphaFoldDB" id="A0AAN9TLZ5"/>
<keyword evidence="4" id="KW-1185">Reference proteome</keyword>
<dbReference type="GO" id="GO:0005634">
    <property type="term" value="C:nucleus"/>
    <property type="evidence" value="ECO:0007669"/>
    <property type="project" value="InterPro"/>
</dbReference>
<dbReference type="Proteomes" id="UP001367676">
    <property type="component" value="Unassembled WGS sequence"/>
</dbReference>
<evidence type="ECO:0000256" key="1">
    <source>
        <dbReference type="SAM" id="MobiDB-lite"/>
    </source>
</evidence>
<proteinExistence type="predicted"/>
<evidence type="ECO:0000313" key="4">
    <source>
        <dbReference type="Proteomes" id="UP001367676"/>
    </source>
</evidence>
<organism evidence="3 4">
    <name type="scientific">Parthenolecanium corni</name>
    <dbReference type="NCBI Taxonomy" id="536013"/>
    <lineage>
        <taxon>Eukaryota</taxon>
        <taxon>Metazoa</taxon>
        <taxon>Ecdysozoa</taxon>
        <taxon>Arthropoda</taxon>
        <taxon>Hexapoda</taxon>
        <taxon>Insecta</taxon>
        <taxon>Pterygota</taxon>
        <taxon>Neoptera</taxon>
        <taxon>Paraneoptera</taxon>
        <taxon>Hemiptera</taxon>
        <taxon>Sternorrhyncha</taxon>
        <taxon>Coccoidea</taxon>
        <taxon>Coccidae</taxon>
        <taxon>Parthenolecanium</taxon>
    </lineage>
</organism>
<feature type="compositionally biased region" description="Low complexity" evidence="1">
    <location>
        <begin position="335"/>
        <end position="366"/>
    </location>
</feature>
<dbReference type="EMBL" id="JBBCAQ010000010">
    <property type="protein sequence ID" value="KAK7601614.1"/>
    <property type="molecule type" value="Genomic_DNA"/>
</dbReference>
<evidence type="ECO:0000259" key="2">
    <source>
        <dbReference type="PROSITE" id="PS51053"/>
    </source>
</evidence>
<dbReference type="PANTHER" id="PTHR14272">
    <property type="entry name" value="SERTA DOMAIN-CONTAINING PROTEIN 4"/>
    <property type="match status" value="1"/>
</dbReference>
<dbReference type="Pfam" id="PF06031">
    <property type="entry name" value="SERTA"/>
    <property type="match status" value="1"/>
</dbReference>
<comment type="caution">
    <text evidence="3">The sequence shown here is derived from an EMBL/GenBank/DDBJ whole genome shotgun (WGS) entry which is preliminary data.</text>
</comment>
<feature type="region of interest" description="Disordered" evidence="1">
    <location>
        <begin position="335"/>
        <end position="376"/>
    </location>
</feature>
<accession>A0AAN9TLZ5</accession>
<reference evidence="3 4" key="1">
    <citation type="submission" date="2024-03" db="EMBL/GenBank/DDBJ databases">
        <title>Adaptation during the transition from Ophiocordyceps entomopathogen to insect associate is accompanied by gene loss and intensified selection.</title>
        <authorList>
            <person name="Ward C.M."/>
            <person name="Onetto C.A."/>
            <person name="Borneman A.R."/>
        </authorList>
    </citation>
    <scope>NUCLEOTIDE SEQUENCE [LARGE SCALE GENOMIC DNA]</scope>
    <source>
        <strain evidence="3">AWRI1</strain>
        <tissue evidence="3">Single Adult Female</tissue>
    </source>
</reference>
<protein>
    <recommendedName>
        <fullName evidence="2">SERTA domain-containing protein</fullName>
    </recommendedName>
</protein>
<feature type="region of interest" description="Disordered" evidence="1">
    <location>
        <begin position="227"/>
        <end position="270"/>
    </location>
</feature>